<feature type="region of interest" description="Disordered" evidence="2">
    <location>
        <begin position="1"/>
        <end position="99"/>
    </location>
</feature>
<feature type="domain" description="Zn(2)-C6 fungal-type" evidence="3">
    <location>
        <begin position="103"/>
        <end position="136"/>
    </location>
</feature>
<feature type="compositionally biased region" description="Polar residues" evidence="2">
    <location>
        <begin position="1"/>
        <end position="18"/>
    </location>
</feature>
<dbReference type="InterPro" id="IPR050797">
    <property type="entry name" value="Carb_Metab_Trans_Reg"/>
</dbReference>
<accession>A0A2S5BA47</accession>
<evidence type="ECO:0000313" key="5">
    <source>
        <dbReference type="Proteomes" id="UP000237144"/>
    </source>
</evidence>
<protein>
    <submittedName>
        <fullName evidence="4">Putative Mitogen-activated protein kinase</fullName>
        <ecNumber evidence="4">2.7.11.24</ecNumber>
    </submittedName>
</protein>
<dbReference type="InterPro" id="IPR001138">
    <property type="entry name" value="Zn2Cys6_DnaBD"/>
</dbReference>
<feature type="region of interest" description="Disordered" evidence="2">
    <location>
        <begin position="683"/>
        <end position="708"/>
    </location>
</feature>
<dbReference type="CDD" id="cd12148">
    <property type="entry name" value="fungal_TF_MHR"/>
    <property type="match status" value="1"/>
</dbReference>
<dbReference type="SUPFAM" id="SSF57701">
    <property type="entry name" value="Zn2/Cys6 DNA-binding domain"/>
    <property type="match status" value="1"/>
</dbReference>
<keyword evidence="4" id="KW-0418">Kinase</keyword>
<dbReference type="Proteomes" id="UP000237144">
    <property type="component" value="Unassembled WGS sequence"/>
</dbReference>
<feature type="region of interest" description="Disordered" evidence="2">
    <location>
        <begin position="722"/>
        <end position="828"/>
    </location>
</feature>
<evidence type="ECO:0000313" key="4">
    <source>
        <dbReference type="EMBL" id="POY73655.1"/>
    </source>
</evidence>
<sequence length="828" mass="90277">MASTAQHSASESASPRASTSRERHDEPVETKPGTDQLRQSLYGDETDDAAGHFPESNGDGGQPYGEETGDVKKGGGKRSSAATGSVKLDENGNPKKKRKQLVACDSCRLRRVKCDKADMHGGPCSECIKKSITCTDTYVKNKPKVVRGGKLIAQAKKLYGGQESIDLDRTPHDGYDEGSGEAYLPAPIGQSAFDRSAPQRSLMMNQLTPDVSDHLIRIFSRVFQPQCPLVDEEYFLKAWEAAGRNLADLSPALEVLALAMQASRLSRGAWAARITDHVSVIGSNGPTLTELRNGAGRDFTMVGKLREGFAKSLLDRAIETVDRRAALRTASAACCSALVLLEFLVTWDDVARKSNLGRYLLSSACEHLRNLQLGECDDPAEPLVPPERASNGTLLWMVYTRDALGAMLGGRSCAFSDDDLNSLSDLFNSPITTDVISYVSSTDPKMLSGLAVAAIFRYSVSGVRNTVSRLTGPLARRQRLNAQVVHDLWAQIDECARYGAIFRQSVDRVTFGPEAPKTDVWFRDLTAMKSQNTLGIHLALCARLREEESKQQDDVDYLNTLRHLKQLSDNRLFRAAREYCHVLHGYGGNLIFAATVTPEYSAHYLESLVDMPSWEQGGPSDWPWNVKKSEVAKCIDVIQLAGWCWPGYDLVVYHAQCSMKRQHILLDQMEDSRAAADMYNGSLRTSYPHQRDEGSPYPPQGWTLRGGDGGHVQYASYSVDQAHSYTSSESRSTAMSQHGPVPPHDGHQDQPIPASNGHPAYGAGHRALPPLRGPPAQAYADHHSGADATRLPSLTSYRPSPPGPAPTSSTCASLPSISAYAQAPPPAP</sequence>
<dbReference type="EMBL" id="PJQD01000035">
    <property type="protein sequence ID" value="POY73655.1"/>
    <property type="molecule type" value="Genomic_DNA"/>
</dbReference>
<dbReference type="EC" id="2.7.11.24" evidence="4"/>
<dbReference type="GO" id="GO:0004707">
    <property type="term" value="F:MAP kinase activity"/>
    <property type="evidence" value="ECO:0007669"/>
    <property type="project" value="UniProtKB-EC"/>
</dbReference>
<organism evidence="4 5">
    <name type="scientific">Rhodotorula taiwanensis</name>
    <dbReference type="NCBI Taxonomy" id="741276"/>
    <lineage>
        <taxon>Eukaryota</taxon>
        <taxon>Fungi</taxon>
        <taxon>Dikarya</taxon>
        <taxon>Basidiomycota</taxon>
        <taxon>Pucciniomycotina</taxon>
        <taxon>Microbotryomycetes</taxon>
        <taxon>Sporidiobolales</taxon>
        <taxon>Sporidiobolaceae</taxon>
        <taxon>Rhodotorula</taxon>
    </lineage>
</organism>
<evidence type="ECO:0000256" key="1">
    <source>
        <dbReference type="ARBA" id="ARBA00023242"/>
    </source>
</evidence>
<reference evidence="4 5" key="1">
    <citation type="journal article" date="2018" name="Front. Microbiol.">
        <title>Prospects for Fungal Bioremediation of Acidic Radioactive Waste Sites: Characterization and Genome Sequence of Rhodotorula taiwanensis MD1149.</title>
        <authorList>
            <person name="Tkavc R."/>
            <person name="Matrosova V.Y."/>
            <person name="Grichenko O.E."/>
            <person name="Gostincar C."/>
            <person name="Volpe R.P."/>
            <person name="Klimenkova P."/>
            <person name="Gaidamakova E.K."/>
            <person name="Zhou C.E."/>
            <person name="Stewart B.J."/>
            <person name="Lyman M.G."/>
            <person name="Malfatti S.A."/>
            <person name="Rubinfeld B."/>
            <person name="Courtot M."/>
            <person name="Singh J."/>
            <person name="Dalgard C.L."/>
            <person name="Hamilton T."/>
            <person name="Frey K.G."/>
            <person name="Gunde-Cimerman N."/>
            <person name="Dugan L."/>
            <person name="Daly M.J."/>
        </authorList>
    </citation>
    <scope>NUCLEOTIDE SEQUENCE [LARGE SCALE GENOMIC DNA]</scope>
    <source>
        <strain evidence="4 5">MD1149</strain>
    </source>
</reference>
<proteinExistence type="predicted"/>
<dbReference type="InterPro" id="IPR036864">
    <property type="entry name" value="Zn2-C6_fun-type_DNA-bd_sf"/>
</dbReference>
<dbReference type="GO" id="GO:0008270">
    <property type="term" value="F:zinc ion binding"/>
    <property type="evidence" value="ECO:0007669"/>
    <property type="project" value="InterPro"/>
</dbReference>
<dbReference type="AlphaFoldDB" id="A0A2S5BA47"/>
<dbReference type="Pfam" id="PF00172">
    <property type="entry name" value="Zn_clus"/>
    <property type="match status" value="1"/>
</dbReference>
<keyword evidence="1" id="KW-0539">Nucleus</keyword>
<evidence type="ECO:0000259" key="3">
    <source>
        <dbReference type="PROSITE" id="PS50048"/>
    </source>
</evidence>
<feature type="compositionally biased region" description="Polar residues" evidence="2">
    <location>
        <begin position="722"/>
        <end position="736"/>
    </location>
</feature>
<comment type="caution">
    <text evidence="4">The sequence shown here is derived from an EMBL/GenBank/DDBJ whole genome shotgun (WGS) entry which is preliminary data.</text>
</comment>
<name>A0A2S5BA47_9BASI</name>
<dbReference type="Gene3D" id="4.10.240.10">
    <property type="entry name" value="Zn(2)-C6 fungal-type DNA-binding domain"/>
    <property type="match status" value="1"/>
</dbReference>
<dbReference type="OrthoDB" id="39175at2759"/>
<dbReference type="GO" id="GO:0000981">
    <property type="term" value="F:DNA-binding transcription factor activity, RNA polymerase II-specific"/>
    <property type="evidence" value="ECO:0007669"/>
    <property type="project" value="InterPro"/>
</dbReference>
<dbReference type="PROSITE" id="PS00463">
    <property type="entry name" value="ZN2_CY6_FUNGAL_1"/>
    <property type="match status" value="1"/>
</dbReference>
<keyword evidence="4" id="KW-0808">Transferase</keyword>
<dbReference type="PANTHER" id="PTHR31668">
    <property type="entry name" value="GLUCOSE TRANSPORT TRANSCRIPTION REGULATOR RGT1-RELATED-RELATED"/>
    <property type="match status" value="1"/>
</dbReference>
<keyword evidence="5" id="KW-1185">Reference proteome</keyword>
<feature type="compositionally biased region" description="Basic and acidic residues" evidence="2">
    <location>
        <begin position="19"/>
        <end position="29"/>
    </location>
</feature>
<dbReference type="PROSITE" id="PS50048">
    <property type="entry name" value="ZN2_CY6_FUNGAL_2"/>
    <property type="match status" value="1"/>
</dbReference>
<gene>
    <name evidence="4" type="ORF">BMF94_3190</name>
</gene>
<dbReference type="SMART" id="SM00066">
    <property type="entry name" value="GAL4"/>
    <property type="match status" value="1"/>
</dbReference>
<dbReference type="STRING" id="741276.A0A2S5BA47"/>
<dbReference type="CDD" id="cd00067">
    <property type="entry name" value="GAL4"/>
    <property type="match status" value="1"/>
</dbReference>
<evidence type="ECO:0000256" key="2">
    <source>
        <dbReference type="SAM" id="MobiDB-lite"/>
    </source>
</evidence>